<dbReference type="CDD" id="cd22784">
    <property type="entry name" value="DPBB_MltA_YuiC-like"/>
    <property type="match status" value="1"/>
</dbReference>
<dbReference type="AlphaFoldDB" id="A0A1G2R2Q2"/>
<protein>
    <recommendedName>
        <fullName evidence="3">3D domain-containing protein</fullName>
    </recommendedName>
</protein>
<evidence type="ECO:0008006" key="3">
    <source>
        <dbReference type="Google" id="ProtNLM"/>
    </source>
</evidence>
<proteinExistence type="predicted"/>
<name>A0A1G2R2Q2_9BACT</name>
<gene>
    <name evidence="1" type="ORF">A3C04_02515</name>
</gene>
<evidence type="ECO:0000313" key="1">
    <source>
        <dbReference type="EMBL" id="OHA67145.1"/>
    </source>
</evidence>
<organism evidence="1 2">
    <name type="scientific">Candidatus Wildermuthbacteria bacterium RIFCSPHIGHO2_02_FULL_45_25</name>
    <dbReference type="NCBI Taxonomy" id="1802450"/>
    <lineage>
        <taxon>Bacteria</taxon>
        <taxon>Candidatus Wildermuthiibacteriota</taxon>
    </lineage>
</organism>
<accession>A0A1G2R2Q2</accession>
<dbReference type="Proteomes" id="UP000178092">
    <property type="component" value="Unassembled WGS sequence"/>
</dbReference>
<evidence type="ECO:0000313" key="2">
    <source>
        <dbReference type="Proteomes" id="UP000178092"/>
    </source>
</evidence>
<reference evidence="1 2" key="1">
    <citation type="journal article" date="2016" name="Nat. Commun.">
        <title>Thousands of microbial genomes shed light on interconnected biogeochemical processes in an aquifer system.</title>
        <authorList>
            <person name="Anantharaman K."/>
            <person name="Brown C.T."/>
            <person name="Hug L.A."/>
            <person name="Sharon I."/>
            <person name="Castelle C.J."/>
            <person name="Probst A.J."/>
            <person name="Thomas B.C."/>
            <person name="Singh A."/>
            <person name="Wilkins M.J."/>
            <person name="Karaoz U."/>
            <person name="Brodie E.L."/>
            <person name="Williams K.H."/>
            <person name="Hubbard S.S."/>
            <person name="Banfield J.F."/>
        </authorList>
    </citation>
    <scope>NUCLEOTIDE SEQUENCE [LARGE SCALE GENOMIC DNA]</scope>
</reference>
<comment type="caution">
    <text evidence="1">The sequence shown here is derived from an EMBL/GenBank/DDBJ whole genome shotgun (WGS) entry which is preliminary data.</text>
</comment>
<dbReference type="EMBL" id="MHTV01000016">
    <property type="protein sequence ID" value="OHA67145.1"/>
    <property type="molecule type" value="Genomic_DNA"/>
</dbReference>
<sequence>MRVIVTAYSSTPDQTDDTPFITASGKYVRDGIVATNLLPLGTKIQIPSIYGDRIFVVEDRMHPRMTQNIDIWFSSTWEARKFGVKPANIYILEG</sequence>